<keyword evidence="5" id="KW-0067">ATP-binding</keyword>
<dbReference type="GO" id="GO:0016887">
    <property type="term" value="F:ATP hydrolysis activity"/>
    <property type="evidence" value="ECO:0007669"/>
    <property type="project" value="InterPro"/>
</dbReference>
<organism evidence="7 8">
    <name type="scientific">Alkanindiges illinoisensis</name>
    <dbReference type="NCBI Taxonomy" id="197183"/>
    <lineage>
        <taxon>Bacteria</taxon>
        <taxon>Pseudomonadati</taxon>
        <taxon>Pseudomonadota</taxon>
        <taxon>Gammaproteobacteria</taxon>
        <taxon>Moraxellales</taxon>
        <taxon>Moraxellaceae</taxon>
        <taxon>Alkanindiges</taxon>
    </lineage>
</organism>
<dbReference type="PROSITE" id="PS00662">
    <property type="entry name" value="T2SP_E"/>
    <property type="match status" value="1"/>
</dbReference>
<evidence type="ECO:0000256" key="2">
    <source>
        <dbReference type="ARBA" id="ARBA00006611"/>
    </source>
</evidence>
<dbReference type="Pfam" id="PF00437">
    <property type="entry name" value="T2SSE"/>
    <property type="match status" value="1"/>
</dbReference>
<name>A0A4Y7XAM7_9GAMM</name>
<dbReference type="GO" id="GO:0009297">
    <property type="term" value="P:pilus assembly"/>
    <property type="evidence" value="ECO:0007669"/>
    <property type="project" value="InterPro"/>
</dbReference>
<dbReference type="RefSeq" id="WP_134244941.1">
    <property type="nucleotide sequence ID" value="NZ_SNTY01000047.1"/>
</dbReference>
<evidence type="ECO:0000256" key="3">
    <source>
        <dbReference type="ARBA" id="ARBA00022490"/>
    </source>
</evidence>
<dbReference type="InterPro" id="IPR001482">
    <property type="entry name" value="T2SS/T4SS_dom"/>
</dbReference>
<dbReference type="AlphaFoldDB" id="A0A4Y7XAM7"/>
<dbReference type="EMBL" id="SNTY01000047">
    <property type="protein sequence ID" value="TEU25027.1"/>
    <property type="molecule type" value="Genomic_DNA"/>
</dbReference>
<dbReference type="GO" id="GO:0005886">
    <property type="term" value="C:plasma membrane"/>
    <property type="evidence" value="ECO:0007669"/>
    <property type="project" value="TreeGrafter"/>
</dbReference>
<dbReference type="FunFam" id="3.40.50.300:FF:000398">
    <property type="entry name" value="Type IV pilus assembly ATPase PilB"/>
    <property type="match status" value="1"/>
</dbReference>
<gene>
    <name evidence="7" type="primary">pilB</name>
    <name evidence="7" type="ORF">E2B99_10770</name>
</gene>
<feature type="domain" description="Bacterial type II secretion system protein E" evidence="6">
    <location>
        <begin position="391"/>
        <end position="405"/>
    </location>
</feature>
<dbReference type="GO" id="GO:0005524">
    <property type="term" value="F:ATP binding"/>
    <property type="evidence" value="ECO:0007669"/>
    <property type="project" value="UniProtKB-KW"/>
</dbReference>
<comment type="subcellular location">
    <subcellularLocation>
        <location evidence="1">Cytoplasm</location>
    </subcellularLocation>
</comment>
<reference evidence="7 8" key="1">
    <citation type="submission" date="2019-03" db="EMBL/GenBank/DDBJ databases">
        <title>Alkanindiges illinoisensis: a potential pathogenic isolated from ascites of a gastric cancer patient with abdominal metastasis.</title>
        <authorList>
            <person name="Hu X."/>
            <person name="Yang B."/>
            <person name="Yan X."/>
            <person name="Lin L."/>
            <person name="Zhao H."/>
            <person name="Zhou F."/>
            <person name="Su B."/>
            <person name="Chen J."/>
            <person name="Rui Y."/>
            <person name="Wang Q."/>
            <person name="Zheng L."/>
        </authorList>
    </citation>
    <scope>NUCLEOTIDE SEQUENCE [LARGE SCALE GENOMIC DNA]</scope>
    <source>
        <strain evidence="7 8">NFYY 23406</strain>
    </source>
</reference>
<dbReference type="Proteomes" id="UP000297834">
    <property type="component" value="Unassembled WGS sequence"/>
</dbReference>
<dbReference type="InterPro" id="IPR037257">
    <property type="entry name" value="T2SS_E_N_sf"/>
</dbReference>
<keyword evidence="4" id="KW-0547">Nucleotide-binding</keyword>
<comment type="caution">
    <text evidence="7">The sequence shown here is derived from an EMBL/GenBank/DDBJ whole genome shotgun (WGS) entry which is preliminary data.</text>
</comment>
<dbReference type="STRING" id="1120977.GCA_000619845_01913"/>
<dbReference type="InterPro" id="IPR007831">
    <property type="entry name" value="T2SS_GspE_N"/>
</dbReference>
<proteinExistence type="inferred from homology"/>
<sequence length="573" mass="62887">MAAEQTATISFGGLARRLVNDGVVTAANMQRAISESQRDKTTLVTALVSNIGVSASQIANIIAQEFGDPLFDLDALDNDAIPRDIVEEKIIRQFSALPIFKRGNRLSVAMSDPTRVEAIDAIRFNSKLTVDTVVVEEDKLQRMIEKLYAGTSNFADFGDDGMDFDLEADSIDTQSNKDDDDAPAADEAPIVKFVNKLLIDAIRMGASDLHFEPYEKSYRVRYRVDGVMREVAKPPVQIATRLAARLKVMSQMDISEKRIPQDGRIKLKISKTKAIDFRVNSLPTLFGEKLVLRILDPSSAMLGIDALGYEPEQKALFMDALDKPQGMLLITGPTGSGKTVSLYTGLNILNTVENNISTAEDPVEINLEGINQVNVNPKVGLTFASALKSFLRQDPDIIMVGEIRDLETAEIAIKAAQTGHMVMSTLHTNSAPETLTRLRNMGVPSFNIATSVNLVIAQRLARRLCNSCKKPVDIPAQSLKEMGFTDEDIATGFTVYQPMGCSECRDGYKGRVGIYEVMKVTPEIARIIMEDGNAIEIADASQRAGFANLRRSGLRKVMQGMTSLQEINRVTSE</sequence>
<dbReference type="InterPro" id="IPR013374">
    <property type="entry name" value="ATPase_typ4_pilus-assembl_PilB"/>
</dbReference>
<dbReference type="FunFam" id="3.30.450.90:FF:000001">
    <property type="entry name" value="Type II secretion system ATPase GspE"/>
    <property type="match status" value="1"/>
</dbReference>
<evidence type="ECO:0000313" key="7">
    <source>
        <dbReference type="EMBL" id="TEU25027.1"/>
    </source>
</evidence>
<dbReference type="Gene3D" id="3.30.450.90">
    <property type="match status" value="1"/>
</dbReference>
<protein>
    <submittedName>
        <fullName evidence="7">Type IV-A pilus assembly ATPase PilB</fullName>
    </submittedName>
</protein>
<accession>A0A4Y7XAM7</accession>
<evidence type="ECO:0000256" key="1">
    <source>
        <dbReference type="ARBA" id="ARBA00004496"/>
    </source>
</evidence>
<dbReference type="Gene3D" id="3.30.300.160">
    <property type="entry name" value="Type II secretion system, protein E, N-terminal domain"/>
    <property type="match status" value="1"/>
</dbReference>
<dbReference type="CDD" id="cd01129">
    <property type="entry name" value="PulE-GspE-like"/>
    <property type="match status" value="1"/>
</dbReference>
<comment type="similarity">
    <text evidence="2">Belongs to the GSP E family.</text>
</comment>
<dbReference type="Pfam" id="PF05157">
    <property type="entry name" value="MshEN"/>
    <property type="match status" value="1"/>
</dbReference>
<dbReference type="OrthoDB" id="9804785at2"/>
<dbReference type="NCBIfam" id="TIGR02538">
    <property type="entry name" value="type_IV_pilB"/>
    <property type="match status" value="1"/>
</dbReference>
<evidence type="ECO:0000259" key="6">
    <source>
        <dbReference type="PROSITE" id="PS00662"/>
    </source>
</evidence>
<dbReference type="Gene3D" id="3.40.50.300">
    <property type="entry name" value="P-loop containing nucleotide triphosphate hydrolases"/>
    <property type="match status" value="1"/>
</dbReference>
<dbReference type="PANTHER" id="PTHR30258:SF1">
    <property type="entry name" value="PROTEIN TRANSPORT PROTEIN HOFB HOMOLOG"/>
    <property type="match status" value="1"/>
</dbReference>
<evidence type="ECO:0000256" key="5">
    <source>
        <dbReference type="ARBA" id="ARBA00022840"/>
    </source>
</evidence>
<dbReference type="SUPFAM" id="SSF160246">
    <property type="entry name" value="EspE N-terminal domain-like"/>
    <property type="match status" value="1"/>
</dbReference>
<keyword evidence="8" id="KW-1185">Reference proteome</keyword>
<dbReference type="SUPFAM" id="SSF52540">
    <property type="entry name" value="P-loop containing nucleoside triphosphate hydrolases"/>
    <property type="match status" value="1"/>
</dbReference>
<dbReference type="GO" id="GO:0005737">
    <property type="term" value="C:cytoplasm"/>
    <property type="evidence" value="ECO:0007669"/>
    <property type="project" value="UniProtKB-SubCell"/>
</dbReference>
<evidence type="ECO:0000313" key="8">
    <source>
        <dbReference type="Proteomes" id="UP000297834"/>
    </source>
</evidence>
<evidence type="ECO:0000256" key="4">
    <source>
        <dbReference type="ARBA" id="ARBA00022741"/>
    </source>
</evidence>
<dbReference type="InterPro" id="IPR027417">
    <property type="entry name" value="P-loop_NTPase"/>
</dbReference>
<dbReference type="PANTHER" id="PTHR30258">
    <property type="entry name" value="TYPE II SECRETION SYSTEM PROTEIN GSPE-RELATED"/>
    <property type="match status" value="1"/>
</dbReference>
<keyword evidence="3" id="KW-0963">Cytoplasm</keyword>